<dbReference type="Pfam" id="PF24626">
    <property type="entry name" value="SH3_Tf2-1"/>
    <property type="match status" value="1"/>
</dbReference>
<comment type="caution">
    <text evidence="2">The sequence shown here is derived from an EMBL/GenBank/DDBJ whole genome shotgun (WGS) entry which is preliminary data.</text>
</comment>
<name>A0A9Q3JSC4_9BASI</name>
<evidence type="ECO:0000313" key="3">
    <source>
        <dbReference type="Proteomes" id="UP000765509"/>
    </source>
</evidence>
<reference evidence="2" key="1">
    <citation type="submission" date="2021-03" db="EMBL/GenBank/DDBJ databases">
        <title>Draft genome sequence of rust myrtle Austropuccinia psidii MF-1, a brazilian biotype.</title>
        <authorList>
            <person name="Quecine M.C."/>
            <person name="Pachon D.M.R."/>
            <person name="Bonatelli M.L."/>
            <person name="Correr F.H."/>
            <person name="Franceschini L.M."/>
            <person name="Leite T.F."/>
            <person name="Margarido G.R.A."/>
            <person name="Almeida C.A."/>
            <person name="Ferrarezi J.A."/>
            <person name="Labate C.A."/>
        </authorList>
    </citation>
    <scope>NUCLEOTIDE SEQUENCE</scope>
    <source>
        <strain evidence="2">MF-1</strain>
    </source>
</reference>
<dbReference type="EMBL" id="AVOT02080404">
    <property type="protein sequence ID" value="MBW0567206.1"/>
    <property type="molecule type" value="Genomic_DNA"/>
</dbReference>
<dbReference type="InterPro" id="IPR056924">
    <property type="entry name" value="SH3_Tf2-1"/>
</dbReference>
<protein>
    <recommendedName>
        <fullName evidence="1">Tf2-1-like SH3-like domain-containing protein</fullName>
    </recommendedName>
</protein>
<gene>
    <name evidence="2" type="ORF">O181_106921</name>
</gene>
<organism evidence="2 3">
    <name type="scientific">Austropuccinia psidii MF-1</name>
    <dbReference type="NCBI Taxonomy" id="1389203"/>
    <lineage>
        <taxon>Eukaryota</taxon>
        <taxon>Fungi</taxon>
        <taxon>Dikarya</taxon>
        <taxon>Basidiomycota</taxon>
        <taxon>Pucciniomycotina</taxon>
        <taxon>Pucciniomycetes</taxon>
        <taxon>Pucciniales</taxon>
        <taxon>Sphaerophragmiaceae</taxon>
        <taxon>Austropuccinia</taxon>
    </lineage>
</organism>
<sequence>MHPTAKDSHDMWRKACDTASKCIAEAKEYIKQRWDKSYMEPDFKEGDRVLVSTLNFNNLEGQKKMRDTFVGLFTIIKMIGKNAVEFKPPEGFSTKHPVFLVSLVKPYFQKKEDKYPSRRKNFTPPKNWK</sequence>
<feature type="domain" description="Tf2-1-like SH3-like" evidence="1">
    <location>
        <begin position="46"/>
        <end position="107"/>
    </location>
</feature>
<dbReference type="AlphaFoldDB" id="A0A9Q3JSC4"/>
<dbReference type="Proteomes" id="UP000765509">
    <property type="component" value="Unassembled WGS sequence"/>
</dbReference>
<proteinExistence type="predicted"/>
<dbReference type="OrthoDB" id="3158924at2759"/>
<accession>A0A9Q3JSC4</accession>
<keyword evidence="3" id="KW-1185">Reference proteome</keyword>
<evidence type="ECO:0000259" key="1">
    <source>
        <dbReference type="Pfam" id="PF24626"/>
    </source>
</evidence>
<evidence type="ECO:0000313" key="2">
    <source>
        <dbReference type="EMBL" id="MBW0567206.1"/>
    </source>
</evidence>